<dbReference type="InterPro" id="IPR013078">
    <property type="entry name" value="His_Pase_superF_clade-1"/>
</dbReference>
<dbReference type="SUPFAM" id="SSF53254">
    <property type="entry name" value="Phosphoglycerate mutase-like"/>
    <property type="match status" value="1"/>
</dbReference>
<gene>
    <name evidence="2" type="primary">gpmA</name>
    <name evidence="2" type="ORF">GCM10011357_14180</name>
</gene>
<dbReference type="CDD" id="cd07067">
    <property type="entry name" value="HP_PGM_like"/>
    <property type="match status" value="1"/>
</dbReference>
<evidence type="ECO:0000313" key="2">
    <source>
        <dbReference type="EMBL" id="GGD60114.1"/>
    </source>
</evidence>
<dbReference type="EMBL" id="BMGJ01000004">
    <property type="protein sequence ID" value="GGD60114.1"/>
    <property type="molecule type" value="Genomic_DNA"/>
</dbReference>
<comment type="caution">
    <text evidence="2">The sequence shown here is derived from an EMBL/GenBank/DDBJ whole genome shotgun (WGS) entry which is preliminary data.</text>
</comment>
<dbReference type="SMART" id="SM00855">
    <property type="entry name" value="PGAM"/>
    <property type="match status" value="1"/>
</dbReference>
<reference evidence="3" key="1">
    <citation type="journal article" date="2019" name="Int. J. Syst. Evol. Microbiol.">
        <title>The Global Catalogue of Microorganisms (GCM) 10K type strain sequencing project: providing services to taxonomists for standard genome sequencing and annotation.</title>
        <authorList>
            <consortium name="The Broad Institute Genomics Platform"/>
            <consortium name="The Broad Institute Genome Sequencing Center for Infectious Disease"/>
            <person name="Wu L."/>
            <person name="Ma J."/>
        </authorList>
    </citation>
    <scope>NUCLEOTIDE SEQUENCE [LARGE SCALE GENOMIC DNA]</scope>
    <source>
        <strain evidence="3">CGMCC 1.12923</strain>
    </source>
</reference>
<keyword evidence="3" id="KW-1185">Reference proteome</keyword>
<dbReference type="PANTHER" id="PTHR20935:SF0">
    <property type="entry name" value="SERINE_THREONINE-PROTEIN PHOSPHATASE PGAM5, MITOCHONDRIAL"/>
    <property type="match status" value="1"/>
</dbReference>
<evidence type="ECO:0000313" key="3">
    <source>
        <dbReference type="Proteomes" id="UP000614272"/>
    </source>
</evidence>
<dbReference type="InterPro" id="IPR029033">
    <property type="entry name" value="His_PPase_superfam"/>
</dbReference>
<dbReference type="PANTHER" id="PTHR20935">
    <property type="entry name" value="PHOSPHOGLYCERATE MUTASE-RELATED"/>
    <property type="match status" value="1"/>
</dbReference>
<sequence length="238" mass="26612">MQKIYLLRHGQAGFDQADYDALSPTGRQQAWRLGRFFADNGISFTAQQIISGSMLRHRQTLQALWQGLNQQPVDLADPIDDRIEQNADWNEYDHHNVLAALNPEFANPQGLKAYLLQQADPSAAFAQTFSQAISKWTNSEPGNEYIESWEDFCARVKRGISAATEKPHNKLLVITSGGPISVLAQQLLGVPEKHFLNINWVLANCGVSRLLNGRNGLRLSSLNDYTAFDGTPELITYK</sequence>
<evidence type="ECO:0000256" key="1">
    <source>
        <dbReference type="ARBA" id="ARBA00022801"/>
    </source>
</evidence>
<proteinExistence type="predicted"/>
<protein>
    <submittedName>
        <fullName evidence="2">Histidine phosphatase family protein</fullName>
    </submittedName>
</protein>
<dbReference type="Pfam" id="PF00300">
    <property type="entry name" value="His_Phos_1"/>
    <property type="match status" value="2"/>
</dbReference>
<dbReference type="Gene3D" id="3.40.50.1240">
    <property type="entry name" value="Phosphoglycerate mutase-like"/>
    <property type="match status" value="1"/>
</dbReference>
<dbReference type="RefSeq" id="WP_099034811.1">
    <property type="nucleotide sequence ID" value="NZ_BMGJ01000004.1"/>
</dbReference>
<keyword evidence="1" id="KW-0378">Hydrolase</keyword>
<name>A0ABQ1R6L5_9ALTE</name>
<accession>A0ABQ1R6L5</accession>
<dbReference type="InterPro" id="IPR051021">
    <property type="entry name" value="Mito_Ser/Thr_phosphatase"/>
</dbReference>
<dbReference type="Proteomes" id="UP000614272">
    <property type="component" value="Unassembled WGS sequence"/>
</dbReference>
<organism evidence="2 3">
    <name type="scientific">Lacimicrobium alkaliphilum</name>
    <dbReference type="NCBI Taxonomy" id="1526571"/>
    <lineage>
        <taxon>Bacteria</taxon>
        <taxon>Pseudomonadati</taxon>
        <taxon>Pseudomonadota</taxon>
        <taxon>Gammaproteobacteria</taxon>
        <taxon>Alteromonadales</taxon>
        <taxon>Alteromonadaceae</taxon>
        <taxon>Lacimicrobium</taxon>
    </lineage>
</organism>